<dbReference type="CDD" id="cd00130">
    <property type="entry name" value="PAS"/>
    <property type="match status" value="1"/>
</dbReference>
<dbReference type="InterPro" id="IPR035965">
    <property type="entry name" value="PAS-like_dom_sf"/>
</dbReference>
<dbReference type="EMBL" id="LS974202">
    <property type="protein sequence ID" value="SSC13890.1"/>
    <property type="molecule type" value="Genomic_DNA"/>
</dbReference>
<organism evidence="3 4">
    <name type="scientific">Mesotoga infera</name>
    <dbReference type="NCBI Taxonomy" id="1236046"/>
    <lineage>
        <taxon>Bacteria</taxon>
        <taxon>Thermotogati</taxon>
        <taxon>Thermotogota</taxon>
        <taxon>Thermotogae</taxon>
        <taxon>Kosmotogales</taxon>
        <taxon>Kosmotogaceae</taxon>
        <taxon>Mesotoga</taxon>
    </lineage>
</organism>
<dbReference type="KEGG" id="minf:MESINF_2450"/>
<protein>
    <recommendedName>
        <fullName evidence="2">PAS domain-containing protein</fullName>
    </recommendedName>
</protein>
<evidence type="ECO:0000256" key="1">
    <source>
        <dbReference type="SAM" id="Coils"/>
    </source>
</evidence>
<evidence type="ECO:0000259" key="2">
    <source>
        <dbReference type="PROSITE" id="PS50112"/>
    </source>
</evidence>
<dbReference type="Pfam" id="PF08448">
    <property type="entry name" value="PAS_4"/>
    <property type="match status" value="1"/>
</dbReference>
<keyword evidence="1" id="KW-0175">Coiled coil</keyword>
<dbReference type="RefSeq" id="WP_169700049.1">
    <property type="nucleotide sequence ID" value="NZ_LS974202.1"/>
</dbReference>
<dbReference type="AlphaFoldDB" id="A0A7Z7LHB2"/>
<feature type="domain" description="PAS" evidence="2">
    <location>
        <begin position="121"/>
        <end position="192"/>
    </location>
</feature>
<dbReference type="Proteomes" id="UP000250796">
    <property type="component" value="Chromosome MESINF"/>
</dbReference>
<dbReference type="PANTHER" id="PTHR44757:SF2">
    <property type="entry name" value="BIOFILM ARCHITECTURE MAINTENANCE PROTEIN MBAA"/>
    <property type="match status" value="1"/>
</dbReference>
<reference evidence="3 4" key="1">
    <citation type="submission" date="2017-01" db="EMBL/GenBank/DDBJ databases">
        <authorList>
            <person name="Erauso G."/>
        </authorList>
    </citation>
    <scope>NUCLEOTIDE SEQUENCE [LARGE SCALE GENOMIC DNA]</scope>
    <source>
        <strain evidence="3">MESINF1</strain>
    </source>
</reference>
<dbReference type="Gene3D" id="3.30.450.20">
    <property type="entry name" value="PAS domain"/>
    <property type="match status" value="2"/>
</dbReference>
<dbReference type="InterPro" id="IPR052155">
    <property type="entry name" value="Biofilm_reg_signaling"/>
</dbReference>
<feature type="coiled-coil region" evidence="1">
    <location>
        <begin position="348"/>
        <end position="379"/>
    </location>
</feature>
<dbReference type="NCBIfam" id="TIGR00229">
    <property type="entry name" value="sensory_box"/>
    <property type="match status" value="1"/>
</dbReference>
<keyword evidence="4" id="KW-1185">Reference proteome</keyword>
<evidence type="ECO:0000313" key="4">
    <source>
        <dbReference type="Proteomes" id="UP000250796"/>
    </source>
</evidence>
<dbReference type="PANTHER" id="PTHR44757">
    <property type="entry name" value="DIGUANYLATE CYCLASE DGCP"/>
    <property type="match status" value="1"/>
</dbReference>
<dbReference type="SUPFAM" id="SSF55785">
    <property type="entry name" value="PYP-like sensor domain (PAS domain)"/>
    <property type="match status" value="2"/>
</dbReference>
<dbReference type="Pfam" id="PF13426">
    <property type="entry name" value="PAS_9"/>
    <property type="match status" value="1"/>
</dbReference>
<gene>
    <name evidence="3" type="ORF">MESINF_2450</name>
</gene>
<evidence type="ECO:0000313" key="3">
    <source>
        <dbReference type="EMBL" id="SSC13890.1"/>
    </source>
</evidence>
<sequence>MSHERSSLDRTERDLRPSAEVERNLNPILDIDIDGKITYQNAAATSFLNSSGLKNPGIFLPEELPPGFWKSEEPSSFNYEKTIGEKIFFISLNPLPGASIARIYAFDITQKKALERQQLETKELLAKVTGSVTDMLYALDKELRYIYWNSACKVMIGLKSIDVIGKQVADIFPEDETTEKAMASYRRVLQNGKPESSLFEYRGRGKTSILEINIYPLGEGVSVFARDITEQKNAERKFEIERKKLRQILDYIPEGIYMVSENYDIEYVNPVLIEKYGPIEGKKCYEFFQEFDAPCPWRKNDQIHSGQPIRWERRSERSGRIYDLIDIPVFNDDGSISKLQVVHDITDMRAYQEKVEQLNVELEARVAERTAQLEAVNKELEAFCLLGFP</sequence>
<name>A0A7Z7LHB2_9BACT</name>
<dbReference type="PROSITE" id="PS50112">
    <property type="entry name" value="PAS"/>
    <property type="match status" value="1"/>
</dbReference>
<dbReference type="InterPro" id="IPR000014">
    <property type="entry name" value="PAS"/>
</dbReference>
<accession>A0A7Z7LHB2</accession>
<dbReference type="SMART" id="SM00091">
    <property type="entry name" value="PAS"/>
    <property type="match status" value="2"/>
</dbReference>
<proteinExistence type="predicted"/>
<dbReference type="InterPro" id="IPR013656">
    <property type="entry name" value="PAS_4"/>
</dbReference>